<sequence>MVDTSDELRVLLSDSSPLVEDSRVDAPGVYYGQGVSIDKSAKIGPNAVILGHDENGNQAAVIKEEAEIGANATILSGVTVGFRARVSPGSVVTRSVPPLAIVEGNPAKIIGYVETHESENQTISINNVDSTPLGFRQTRVRGVTVHHFHKVPDLRGSLSVGEFEHEIPFVPKRYFLVYDVPTAEVRGEHAHLECGQFLIAVKGSVSVVVDDGNLRDEILLNRPQMGVYLPPMTWGIQYNYSTDAVLLVFASEFYDAEDYIRDYSKFLDLVKRRAA</sequence>
<dbReference type="PANTHER" id="PTHR43300">
    <property type="entry name" value="ACETYLTRANSFERASE"/>
    <property type="match status" value="1"/>
</dbReference>
<dbReference type="GO" id="GO:0016853">
    <property type="term" value="F:isomerase activity"/>
    <property type="evidence" value="ECO:0007669"/>
    <property type="project" value="UniProtKB-KW"/>
</dbReference>
<dbReference type="CDD" id="cd20292">
    <property type="entry name" value="cupin_QdtA-like"/>
    <property type="match status" value="1"/>
</dbReference>
<dbReference type="InterPro" id="IPR008894">
    <property type="entry name" value="QdtA_cupin_dom"/>
</dbReference>
<dbReference type="EMBL" id="CP037422">
    <property type="protein sequence ID" value="QDU10956.1"/>
    <property type="molecule type" value="Genomic_DNA"/>
</dbReference>
<accession>A0A517X0C4</accession>
<dbReference type="Proteomes" id="UP000318384">
    <property type="component" value="Chromosome"/>
</dbReference>
<dbReference type="InterPro" id="IPR014710">
    <property type="entry name" value="RmlC-like_jellyroll"/>
</dbReference>
<proteinExistence type="inferred from homology"/>
<keyword evidence="4" id="KW-1185">Reference proteome</keyword>
<dbReference type="InterPro" id="IPR011051">
    <property type="entry name" value="RmlC_Cupin_sf"/>
</dbReference>
<evidence type="ECO:0000259" key="2">
    <source>
        <dbReference type="Pfam" id="PF05523"/>
    </source>
</evidence>
<reference evidence="3 4" key="1">
    <citation type="submission" date="2019-03" db="EMBL/GenBank/DDBJ databases">
        <title>Deep-cultivation of Planctomycetes and their phenomic and genomic characterization uncovers novel biology.</title>
        <authorList>
            <person name="Wiegand S."/>
            <person name="Jogler M."/>
            <person name="Boedeker C."/>
            <person name="Pinto D."/>
            <person name="Vollmers J."/>
            <person name="Rivas-Marin E."/>
            <person name="Kohn T."/>
            <person name="Peeters S.H."/>
            <person name="Heuer A."/>
            <person name="Rast P."/>
            <person name="Oberbeckmann S."/>
            <person name="Bunk B."/>
            <person name="Jeske O."/>
            <person name="Meyerdierks A."/>
            <person name="Storesund J.E."/>
            <person name="Kallscheuer N."/>
            <person name="Luecker S."/>
            <person name="Lage O.M."/>
            <person name="Pohl T."/>
            <person name="Merkel B.J."/>
            <person name="Hornburger P."/>
            <person name="Mueller R.-W."/>
            <person name="Bruemmer F."/>
            <person name="Labrenz M."/>
            <person name="Spormann A.M."/>
            <person name="Op den Camp H."/>
            <person name="Overmann J."/>
            <person name="Amann R."/>
            <person name="Jetten M.S.M."/>
            <person name="Mascher T."/>
            <person name="Medema M.H."/>
            <person name="Devos D.P."/>
            <person name="Kaster A.-K."/>
            <person name="Ovreas L."/>
            <person name="Rohde M."/>
            <person name="Galperin M.Y."/>
            <person name="Jogler C."/>
        </authorList>
    </citation>
    <scope>NUCLEOTIDE SEQUENCE [LARGE SCALE GENOMIC DNA]</scope>
    <source>
        <strain evidence="3 4">V202</strain>
    </source>
</reference>
<dbReference type="Gene3D" id="2.160.10.10">
    <property type="entry name" value="Hexapeptide repeat proteins"/>
    <property type="match status" value="1"/>
</dbReference>
<name>A0A517X0C4_9PLAN</name>
<evidence type="ECO:0000313" key="3">
    <source>
        <dbReference type="EMBL" id="QDU10956.1"/>
    </source>
</evidence>
<dbReference type="AlphaFoldDB" id="A0A517X0C4"/>
<dbReference type="SUPFAM" id="SSF51182">
    <property type="entry name" value="RmlC-like cupins"/>
    <property type="match status" value="1"/>
</dbReference>
<dbReference type="InterPro" id="IPR011004">
    <property type="entry name" value="Trimer_LpxA-like_sf"/>
</dbReference>
<feature type="domain" description="Sugar 3,4-ketoisomerase QdtA cupin" evidence="2">
    <location>
        <begin position="142"/>
        <end position="270"/>
    </location>
</feature>
<organism evidence="3 4">
    <name type="scientific">Gimesia aquarii</name>
    <dbReference type="NCBI Taxonomy" id="2527964"/>
    <lineage>
        <taxon>Bacteria</taxon>
        <taxon>Pseudomonadati</taxon>
        <taxon>Planctomycetota</taxon>
        <taxon>Planctomycetia</taxon>
        <taxon>Planctomycetales</taxon>
        <taxon>Planctomycetaceae</taxon>
        <taxon>Gimesia</taxon>
    </lineage>
</organism>
<gene>
    <name evidence="3" type="primary">fdtA</name>
    <name evidence="3" type="ORF">V202x_43700</name>
</gene>
<dbReference type="EC" id="5.3.2.3" evidence="3"/>
<evidence type="ECO:0000313" key="4">
    <source>
        <dbReference type="Proteomes" id="UP000318384"/>
    </source>
</evidence>
<evidence type="ECO:0000256" key="1">
    <source>
        <dbReference type="ARBA" id="ARBA00007274"/>
    </source>
</evidence>
<dbReference type="RefSeq" id="WP_197993016.1">
    <property type="nucleotide sequence ID" value="NZ_CP037422.1"/>
</dbReference>
<dbReference type="PANTHER" id="PTHR43300:SF4">
    <property type="entry name" value="ACYL-[ACYL-CARRIER-PROTEIN]--UDP-N-ACETYLGLUCOSAMINE O-ACYLTRANSFERASE"/>
    <property type="match status" value="1"/>
</dbReference>
<dbReference type="Pfam" id="PF05523">
    <property type="entry name" value="FdtA"/>
    <property type="match status" value="1"/>
</dbReference>
<dbReference type="InterPro" id="IPR050179">
    <property type="entry name" value="Trans_hexapeptide_repeat"/>
</dbReference>
<protein>
    <submittedName>
        <fullName evidence="3">TDP-4-oxo-6-deoxy-alpha-D-glucose-3, 4-oxoisomerase</fullName>
        <ecNumber evidence="3">5.3.2.3</ecNumber>
    </submittedName>
</protein>
<keyword evidence="3" id="KW-0413">Isomerase</keyword>
<comment type="similarity">
    <text evidence="1">Belongs to the transferase hexapeptide repeat family.</text>
</comment>
<dbReference type="Gene3D" id="2.60.120.10">
    <property type="entry name" value="Jelly Rolls"/>
    <property type="match status" value="1"/>
</dbReference>
<dbReference type="SUPFAM" id="SSF51161">
    <property type="entry name" value="Trimeric LpxA-like enzymes"/>
    <property type="match status" value="1"/>
</dbReference>